<evidence type="ECO:0000256" key="1">
    <source>
        <dbReference type="ARBA" id="ARBA00009224"/>
    </source>
</evidence>
<gene>
    <name evidence="5" type="primary">LOC101861152</name>
</gene>
<dbReference type="PANTHER" id="PTHR11001">
    <property type="entry name" value="MITOCHONDRIAL FISSION PROCESS PROTEIN 1"/>
    <property type="match status" value="1"/>
</dbReference>
<dbReference type="Pfam" id="PF10558">
    <property type="entry name" value="MTP18"/>
    <property type="match status" value="1"/>
</dbReference>
<keyword evidence="4" id="KW-1185">Reference proteome</keyword>
<sequence>MESKTGNSEKKAREYDVFKDSLLRYLGYANEVGEAFRVLVPVSLVRLSYVVASTYVAADSVDKGYKMSQKVSDSADWSYKCKRVGIATGDTLVWQGFASVAVPGFTINRICWASRHVLSRVASLLAPVRNWSVVAIGLGCIPFIIKPIDRAVDHAMDATLRKLYENP</sequence>
<evidence type="ECO:0000313" key="4">
    <source>
        <dbReference type="Proteomes" id="UP000694888"/>
    </source>
</evidence>
<organism evidence="4 5">
    <name type="scientific">Aplysia californica</name>
    <name type="common">California sea hare</name>
    <dbReference type="NCBI Taxonomy" id="6500"/>
    <lineage>
        <taxon>Eukaryota</taxon>
        <taxon>Metazoa</taxon>
        <taxon>Spiralia</taxon>
        <taxon>Lophotrochozoa</taxon>
        <taxon>Mollusca</taxon>
        <taxon>Gastropoda</taxon>
        <taxon>Heterobranchia</taxon>
        <taxon>Euthyneura</taxon>
        <taxon>Tectipleura</taxon>
        <taxon>Aplysiida</taxon>
        <taxon>Aplysioidea</taxon>
        <taxon>Aplysiidae</taxon>
        <taxon>Aplysia</taxon>
    </lineage>
</organism>
<dbReference type="PANTHER" id="PTHR11001:SF2">
    <property type="entry name" value="MITOCHONDRIAL FISSION PROCESS PROTEIN 1"/>
    <property type="match status" value="1"/>
</dbReference>
<dbReference type="InterPro" id="IPR019560">
    <property type="entry name" value="Mitochondrial_18_kDa_protein"/>
</dbReference>
<protein>
    <recommendedName>
        <fullName evidence="2">Mitochondrial fission process protein 1</fullName>
    </recommendedName>
    <alternativeName>
        <fullName evidence="3">Mitochondrial 18 kDa protein</fullName>
    </alternativeName>
</protein>
<evidence type="ECO:0000256" key="3">
    <source>
        <dbReference type="ARBA" id="ARBA00029631"/>
    </source>
</evidence>
<evidence type="ECO:0000256" key="2">
    <source>
        <dbReference type="ARBA" id="ARBA00017835"/>
    </source>
</evidence>
<name>A0ABM0K143_APLCA</name>
<dbReference type="RefSeq" id="XP_005106290.1">
    <property type="nucleotide sequence ID" value="XM_005106233.3"/>
</dbReference>
<comment type="similarity">
    <text evidence="1">Belongs to the MTFP1 family.</text>
</comment>
<accession>A0ABM0K143</accession>
<proteinExistence type="inferred from homology"/>
<dbReference type="Proteomes" id="UP000694888">
    <property type="component" value="Unplaced"/>
</dbReference>
<dbReference type="GeneID" id="101861152"/>
<reference evidence="5" key="1">
    <citation type="submission" date="2025-08" db="UniProtKB">
        <authorList>
            <consortium name="RefSeq"/>
        </authorList>
    </citation>
    <scope>IDENTIFICATION</scope>
</reference>
<evidence type="ECO:0000313" key="5">
    <source>
        <dbReference type="RefSeq" id="XP_005106290.1"/>
    </source>
</evidence>